<feature type="domain" description="Glycosyltransferase 2-like" evidence="1">
    <location>
        <begin position="5"/>
        <end position="131"/>
    </location>
</feature>
<comment type="caution">
    <text evidence="2">The sequence shown here is derived from an EMBL/GenBank/DDBJ whole genome shotgun (WGS) entry which is preliminary data.</text>
</comment>
<sequence length="259" mass="29459">MGKVSVIMPVFNSATTLHNSVLSVLSQSYPDFELLIVDDGSDDNSYELALSLAEQDKRIRCFRLPCNSGAAVARNKAIAMVSGRFIAFLDADDLWLPDKLEKQVEFMLSNHAPISFSSYYKIDGEDNNIGFVGVPERVSYQDLLKTCYIGCLTAMYDTHHFGKVLMPEVRKRQDYALWLTLLKHTDYAYGISQPLAKYRIHKGSVSYNKFSAARHTWRVYRECEKLPVPVAAYYFTHYALRGVLRKYAPAFARLTGVMH</sequence>
<dbReference type="GO" id="GO:0016758">
    <property type="term" value="F:hexosyltransferase activity"/>
    <property type="evidence" value="ECO:0007669"/>
    <property type="project" value="UniProtKB-ARBA"/>
</dbReference>
<evidence type="ECO:0000313" key="5">
    <source>
        <dbReference type="Proteomes" id="UP000295058"/>
    </source>
</evidence>
<reference evidence="2 4" key="1">
    <citation type="submission" date="2017-08" db="EMBL/GenBank/DDBJ databases">
        <title>Draft Genome Sequence of the Marine Bacterium Oceanimonas baumannii ATCC 700832.</title>
        <authorList>
            <person name="Mcclelland W.D."/>
            <person name="Brennan M.A."/>
            <person name="Trachtenberg A.M."/>
            <person name="Maclea K.S."/>
        </authorList>
    </citation>
    <scope>NUCLEOTIDE SEQUENCE [LARGE SCALE GENOMIC DNA]</scope>
    <source>
        <strain evidence="2 4">ATCC 700832</strain>
    </source>
</reference>
<dbReference type="RefSeq" id="WP_094277164.1">
    <property type="nucleotide sequence ID" value="NZ_NQJF01000002.1"/>
</dbReference>
<dbReference type="Proteomes" id="UP000243640">
    <property type="component" value="Unassembled WGS sequence"/>
</dbReference>
<keyword evidence="2" id="KW-0808">Transferase</keyword>
<dbReference type="EMBL" id="NQJF01000002">
    <property type="protein sequence ID" value="OYD25976.1"/>
    <property type="molecule type" value="Genomic_DNA"/>
</dbReference>
<proteinExistence type="predicted"/>
<dbReference type="Pfam" id="PF00535">
    <property type="entry name" value="Glycos_transf_2"/>
    <property type="match status" value="1"/>
</dbReference>
<name>A0A235CNF9_9GAMM</name>
<dbReference type="EMBL" id="SODO01000003">
    <property type="protein sequence ID" value="TDW60003.1"/>
    <property type="molecule type" value="Genomic_DNA"/>
</dbReference>
<dbReference type="OrthoDB" id="9801954at2"/>
<dbReference type="PANTHER" id="PTHR22916">
    <property type="entry name" value="GLYCOSYLTRANSFERASE"/>
    <property type="match status" value="1"/>
</dbReference>
<dbReference type="PANTHER" id="PTHR22916:SF3">
    <property type="entry name" value="UDP-GLCNAC:BETAGAL BETA-1,3-N-ACETYLGLUCOSAMINYLTRANSFERASE-LIKE PROTEIN 1"/>
    <property type="match status" value="1"/>
</dbReference>
<evidence type="ECO:0000313" key="2">
    <source>
        <dbReference type="EMBL" id="OYD25976.1"/>
    </source>
</evidence>
<dbReference type="Gene3D" id="3.90.550.10">
    <property type="entry name" value="Spore Coat Polysaccharide Biosynthesis Protein SpsA, Chain A"/>
    <property type="match status" value="1"/>
</dbReference>
<dbReference type="CDD" id="cd00761">
    <property type="entry name" value="Glyco_tranf_GTA_type"/>
    <property type="match status" value="1"/>
</dbReference>
<evidence type="ECO:0000313" key="4">
    <source>
        <dbReference type="Proteomes" id="UP000243640"/>
    </source>
</evidence>
<evidence type="ECO:0000259" key="1">
    <source>
        <dbReference type="Pfam" id="PF00535"/>
    </source>
</evidence>
<protein>
    <submittedName>
        <fullName evidence="2 3">Glycosyl transferase</fullName>
    </submittedName>
</protein>
<dbReference type="InterPro" id="IPR029044">
    <property type="entry name" value="Nucleotide-diphossugar_trans"/>
</dbReference>
<evidence type="ECO:0000313" key="3">
    <source>
        <dbReference type="EMBL" id="TDW60003.1"/>
    </source>
</evidence>
<dbReference type="InterPro" id="IPR001173">
    <property type="entry name" value="Glyco_trans_2-like"/>
</dbReference>
<dbReference type="Proteomes" id="UP000295058">
    <property type="component" value="Unassembled WGS sequence"/>
</dbReference>
<dbReference type="AlphaFoldDB" id="A0A235CNF9"/>
<keyword evidence="5" id="KW-1185">Reference proteome</keyword>
<gene>
    <name evidence="2" type="ORF">B6S09_03815</name>
    <name evidence="3" type="ORF">LY04_00995</name>
</gene>
<accession>A0A235CNF9</accession>
<organism evidence="2 4">
    <name type="scientific">Oceanimonas baumannii</name>
    <dbReference type="NCBI Taxonomy" id="129578"/>
    <lineage>
        <taxon>Bacteria</taxon>
        <taxon>Pseudomonadati</taxon>
        <taxon>Pseudomonadota</taxon>
        <taxon>Gammaproteobacteria</taxon>
        <taxon>Aeromonadales</taxon>
        <taxon>Aeromonadaceae</taxon>
        <taxon>Oceanimonas</taxon>
    </lineage>
</organism>
<dbReference type="SUPFAM" id="SSF53448">
    <property type="entry name" value="Nucleotide-diphospho-sugar transferases"/>
    <property type="match status" value="1"/>
</dbReference>
<dbReference type="FunFam" id="3.90.550.10:FF:000130">
    <property type="entry name" value="Family 2 glycosyl transferase"/>
    <property type="match status" value="1"/>
</dbReference>
<reference evidence="3 5" key="2">
    <citation type="submission" date="2019-03" db="EMBL/GenBank/DDBJ databases">
        <title>Genomic Encyclopedia of Archaeal and Bacterial Type Strains, Phase II (KMG-II): from individual species to whole genera.</title>
        <authorList>
            <person name="Goeker M."/>
        </authorList>
    </citation>
    <scope>NUCLEOTIDE SEQUENCE [LARGE SCALE GENOMIC DNA]</scope>
    <source>
        <strain evidence="3 5">DSM 15594</strain>
    </source>
</reference>